<comment type="catalytic activity">
    <reaction evidence="7">
        <text>L-threonyl-[protein] + ATP = O-phospho-L-threonyl-[protein] + ADP + H(+)</text>
        <dbReference type="Rhea" id="RHEA:46608"/>
        <dbReference type="Rhea" id="RHEA-COMP:11060"/>
        <dbReference type="Rhea" id="RHEA-COMP:11605"/>
        <dbReference type="ChEBI" id="CHEBI:15378"/>
        <dbReference type="ChEBI" id="CHEBI:30013"/>
        <dbReference type="ChEBI" id="CHEBI:30616"/>
        <dbReference type="ChEBI" id="CHEBI:61977"/>
        <dbReference type="ChEBI" id="CHEBI:456216"/>
        <dbReference type="EC" id="2.7.11.1"/>
    </reaction>
</comment>
<evidence type="ECO:0000256" key="3">
    <source>
        <dbReference type="ARBA" id="ARBA00022679"/>
    </source>
</evidence>
<comment type="catalytic activity">
    <reaction evidence="8">
        <text>L-seryl-[protein] + ATP = O-phospho-L-seryl-[protein] + ADP + H(+)</text>
        <dbReference type="Rhea" id="RHEA:17989"/>
        <dbReference type="Rhea" id="RHEA-COMP:9863"/>
        <dbReference type="Rhea" id="RHEA-COMP:11604"/>
        <dbReference type="ChEBI" id="CHEBI:15378"/>
        <dbReference type="ChEBI" id="CHEBI:29999"/>
        <dbReference type="ChEBI" id="CHEBI:30616"/>
        <dbReference type="ChEBI" id="CHEBI:83421"/>
        <dbReference type="ChEBI" id="CHEBI:456216"/>
        <dbReference type="EC" id="2.7.11.1"/>
    </reaction>
</comment>
<dbReference type="InterPro" id="IPR000488">
    <property type="entry name" value="Death_dom"/>
</dbReference>
<evidence type="ECO:0000259" key="11">
    <source>
        <dbReference type="PROSITE" id="PS50017"/>
    </source>
</evidence>
<evidence type="ECO:0000256" key="9">
    <source>
        <dbReference type="PROSITE-ProRule" id="PRU10141"/>
    </source>
</evidence>
<reference evidence="13" key="1">
    <citation type="submission" date="2025-08" db="UniProtKB">
        <authorList>
            <consortium name="RefSeq"/>
        </authorList>
    </citation>
    <scope>IDENTIFICATION</scope>
</reference>
<evidence type="ECO:0000313" key="13">
    <source>
        <dbReference type="RefSeq" id="XP_029636265.1"/>
    </source>
</evidence>
<dbReference type="InterPro" id="IPR011029">
    <property type="entry name" value="DEATH-like_dom_sf"/>
</dbReference>
<evidence type="ECO:0000256" key="6">
    <source>
        <dbReference type="ARBA" id="ARBA00022840"/>
    </source>
</evidence>
<name>A0A6P7SDM8_9MOLL</name>
<dbReference type="SUPFAM" id="SSF56112">
    <property type="entry name" value="Protein kinase-like (PK-like)"/>
    <property type="match status" value="1"/>
</dbReference>
<dbReference type="KEGG" id="osn:115211751"/>
<keyword evidence="4 9" id="KW-0547">Nucleotide-binding</keyword>
<dbReference type="Gene3D" id="1.10.510.10">
    <property type="entry name" value="Transferase(Phosphotransferase) domain 1"/>
    <property type="match status" value="1"/>
</dbReference>
<accession>A0A6P7SDM8</accession>
<dbReference type="GO" id="GO:0007165">
    <property type="term" value="P:signal transduction"/>
    <property type="evidence" value="ECO:0007669"/>
    <property type="project" value="InterPro"/>
</dbReference>
<dbReference type="Proteomes" id="UP000515154">
    <property type="component" value="Linkage group LG1"/>
</dbReference>
<keyword evidence="3" id="KW-0808">Transferase</keyword>
<gene>
    <name evidence="13" type="primary">LOC115211751</name>
</gene>
<dbReference type="PROSITE" id="PS00107">
    <property type="entry name" value="PROTEIN_KINASE_ATP"/>
    <property type="match status" value="1"/>
</dbReference>
<evidence type="ECO:0000256" key="5">
    <source>
        <dbReference type="ARBA" id="ARBA00022777"/>
    </source>
</evidence>
<sequence>MLLANIPYSIVLEISTLDFDDGWKKIAAEIDLSFREIKCLESDRNPTVSLLRIWGCQNATVFDLYKVLHKVGRYEEMKHLEQIIQEENRPLAHIPEGARYINPEEINNLQPDNNDDFVDEINPSDLPRPSELVHGQYTNNSTNNINLSDNVKTSDICSGNAACNQKYPPHCSGVNLNTFSSLQSGMSALMVNMEEVTCSYSYEEIESATQSFSHCIGRGTFGSVYYGILKGSRCAIKKLSKDLNGTNKAINILKKNPLDEMKILLRYRHDNIINIYGYCFHKDDIYFVYEYMDKGSLQDCLLNDNDCLNWIERLTITKGIACGLYYLHSHSVPVIHGDIKSCNILINKHKEAKIGDLGLAGFLTDHSSELLDRVSKQMNPKLFGTLAYLPPEFGTSKGKRFLETDIYSFGVVLLEIITGKLAFDDQYKTLVEQMESSLEDKPRELWVKESDKRVECQSNTLIPNLFDIAFKCVSERRKDRPAMSEVVQNLNCLERHFIRDIEVNVPEMLYQSTNEYCQSSSSNSDNFDPFTSCEPFKLQRSWDEKNKRKAETISHSESVEDNCANDNVESLPDEELCSETCVSTHVESVLNEDANLCEDEDTNSKTESDEIGYKEFSTDIKDQRKCFFKNYEAKKSNCFQENYNCSDECGVNAE</sequence>
<evidence type="ECO:0000256" key="4">
    <source>
        <dbReference type="ARBA" id="ARBA00022741"/>
    </source>
</evidence>
<dbReference type="InterPro" id="IPR011009">
    <property type="entry name" value="Kinase-like_dom_sf"/>
</dbReference>
<dbReference type="PROSITE" id="PS50017">
    <property type="entry name" value="DEATH_DOMAIN"/>
    <property type="match status" value="1"/>
</dbReference>
<dbReference type="RefSeq" id="XP_029636265.1">
    <property type="nucleotide sequence ID" value="XM_029780405.2"/>
</dbReference>
<dbReference type="Gene3D" id="1.10.533.10">
    <property type="entry name" value="Death Domain, Fas"/>
    <property type="match status" value="1"/>
</dbReference>
<feature type="binding site" evidence="9">
    <location>
        <position position="238"/>
    </location>
    <ligand>
        <name>ATP</name>
        <dbReference type="ChEBI" id="CHEBI:30616"/>
    </ligand>
</feature>
<dbReference type="Pfam" id="PF00069">
    <property type="entry name" value="Pkinase"/>
    <property type="match status" value="1"/>
</dbReference>
<dbReference type="Gene3D" id="3.30.200.20">
    <property type="entry name" value="Phosphorylase Kinase, domain 1"/>
    <property type="match status" value="1"/>
</dbReference>
<dbReference type="InterPro" id="IPR051824">
    <property type="entry name" value="LRR_Rcpt-Like_S/T_Kinase"/>
</dbReference>
<dbReference type="InterPro" id="IPR000719">
    <property type="entry name" value="Prot_kinase_dom"/>
</dbReference>
<evidence type="ECO:0000313" key="12">
    <source>
        <dbReference type="Proteomes" id="UP000515154"/>
    </source>
</evidence>
<evidence type="ECO:0000256" key="1">
    <source>
        <dbReference type="ARBA" id="ARBA00012513"/>
    </source>
</evidence>
<dbReference type="PANTHER" id="PTHR48006:SF102">
    <property type="entry name" value="LEUCINE-RICH REPEAT-CONTAINING PROTEIN DDB_G0281931-RELATED"/>
    <property type="match status" value="1"/>
</dbReference>
<dbReference type="Pfam" id="PF00531">
    <property type="entry name" value="Death"/>
    <property type="match status" value="1"/>
</dbReference>
<feature type="domain" description="Protein kinase" evidence="10">
    <location>
        <begin position="210"/>
        <end position="498"/>
    </location>
</feature>
<evidence type="ECO:0000259" key="10">
    <source>
        <dbReference type="PROSITE" id="PS50011"/>
    </source>
</evidence>
<evidence type="ECO:0000256" key="7">
    <source>
        <dbReference type="ARBA" id="ARBA00047899"/>
    </source>
</evidence>
<keyword evidence="6 9" id="KW-0067">ATP-binding</keyword>
<dbReference type="InterPro" id="IPR008271">
    <property type="entry name" value="Ser/Thr_kinase_AS"/>
</dbReference>
<keyword evidence="2" id="KW-0723">Serine/threonine-protein kinase</keyword>
<dbReference type="AlphaFoldDB" id="A0A6P7SDM8"/>
<evidence type="ECO:0000256" key="8">
    <source>
        <dbReference type="ARBA" id="ARBA00048679"/>
    </source>
</evidence>
<feature type="domain" description="Death" evidence="11">
    <location>
        <begin position="23"/>
        <end position="84"/>
    </location>
</feature>
<dbReference type="GO" id="GO:0005524">
    <property type="term" value="F:ATP binding"/>
    <property type="evidence" value="ECO:0007669"/>
    <property type="project" value="UniProtKB-UniRule"/>
</dbReference>
<dbReference type="SMART" id="SM00220">
    <property type="entry name" value="S_TKc"/>
    <property type="match status" value="1"/>
</dbReference>
<dbReference type="InterPro" id="IPR017441">
    <property type="entry name" value="Protein_kinase_ATP_BS"/>
</dbReference>
<protein>
    <recommendedName>
        <fullName evidence="1">non-specific serine/threonine protein kinase</fullName>
        <ecNumber evidence="1">2.7.11.1</ecNumber>
    </recommendedName>
</protein>
<keyword evidence="12" id="KW-1185">Reference proteome</keyword>
<dbReference type="PROSITE" id="PS00108">
    <property type="entry name" value="PROTEIN_KINASE_ST"/>
    <property type="match status" value="1"/>
</dbReference>
<dbReference type="GO" id="GO:0004674">
    <property type="term" value="F:protein serine/threonine kinase activity"/>
    <property type="evidence" value="ECO:0007669"/>
    <property type="project" value="UniProtKB-KW"/>
</dbReference>
<dbReference type="EC" id="2.7.11.1" evidence="1"/>
<dbReference type="PANTHER" id="PTHR48006">
    <property type="entry name" value="LEUCINE-RICH REPEAT-CONTAINING PROTEIN DDB_G0281931-RELATED"/>
    <property type="match status" value="1"/>
</dbReference>
<dbReference type="GO" id="GO:0045087">
    <property type="term" value="P:innate immune response"/>
    <property type="evidence" value="ECO:0007669"/>
    <property type="project" value="UniProtKB-ARBA"/>
</dbReference>
<keyword evidence="5" id="KW-0418">Kinase</keyword>
<proteinExistence type="predicted"/>
<dbReference type="PROSITE" id="PS50011">
    <property type="entry name" value="PROTEIN_KINASE_DOM"/>
    <property type="match status" value="1"/>
</dbReference>
<evidence type="ECO:0000256" key="2">
    <source>
        <dbReference type="ARBA" id="ARBA00022527"/>
    </source>
</evidence>
<dbReference type="SUPFAM" id="SSF47986">
    <property type="entry name" value="DEATH domain"/>
    <property type="match status" value="1"/>
</dbReference>
<organism evidence="12 13">
    <name type="scientific">Octopus sinensis</name>
    <name type="common">East Asian common octopus</name>
    <dbReference type="NCBI Taxonomy" id="2607531"/>
    <lineage>
        <taxon>Eukaryota</taxon>
        <taxon>Metazoa</taxon>
        <taxon>Spiralia</taxon>
        <taxon>Lophotrochozoa</taxon>
        <taxon>Mollusca</taxon>
        <taxon>Cephalopoda</taxon>
        <taxon>Coleoidea</taxon>
        <taxon>Octopodiformes</taxon>
        <taxon>Octopoda</taxon>
        <taxon>Incirrata</taxon>
        <taxon>Octopodidae</taxon>
        <taxon>Octopus</taxon>
    </lineage>
</organism>